<dbReference type="SMART" id="SM00504">
    <property type="entry name" value="Ubox"/>
    <property type="match status" value="2"/>
</dbReference>
<dbReference type="EMBL" id="SNRW01011829">
    <property type="protein sequence ID" value="KAA6374635.1"/>
    <property type="molecule type" value="Genomic_DNA"/>
</dbReference>
<protein>
    <recommendedName>
        <fullName evidence="1">U-box domain-containing protein</fullName>
    </recommendedName>
</protein>
<feature type="domain" description="U-box" evidence="1">
    <location>
        <begin position="192"/>
        <end position="254"/>
    </location>
</feature>
<dbReference type="GO" id="GO:0016567">
    <property type="term" value="P:protein ubiquitination"/>
    <property type="evidence" value="ECO:0007669"/>
    <property type="project" value="InterPro"/>
</dbReference>
<dbReference type="PANTHER" id="PTHR45958">
    <property type="entry name" value="RING-TYPE E3 UBIQUITIN TRANSFERASE"/>
    <property type="match status" value="1"/>
</dbReference>
<reference evidence="2 3" key="1">
    <citation type="submission" date="2019-03" db="EMBL/GenBank/DDBJ databases">
        <title>Single cell metagenomics reveals metabolic interactions within the superorganism composed of flagellate Streblomastix strix and complex community of Bacteroidetes bacteria on its surface.</title>
        <authorList>
            <person name="Treitli S.C."/>
            <person name="Kolisko M."/>
            <person name="Husnik F."/>
            <person name="Keeling P."/>
            <person name="Hampl V."/>
        </authorList>
    </citation>
    <scope>NUCLEOTIDE SEQUENCE [LARGE SCALE GENOMIC DNA]</scope>
    <source>
        <strain evidence="2">ST1C</strain>
    </source>
</reference>
<dbReference type="Proteomes" id="UP000324800">
    <property type="component" value="Unassembled WGS sequence"/>
</dbReference>
<proteinExistence type="predicted"/>
<name>A0A5J4UY13_9EUKA</name>
<evidence type="ECO:0000259" key="1">
    <source>
        <dbReference type="SMART" id="SM00504"/>
    </source>
</evidence>
<evidence type="ECO:0000313" key="2">
    <source>
        <dbReference type="EMBL" id="KAA6374635.1"/>
    </source>
</evidence>
<dbReference type="SUPFAM" id="SSF57850">
    <property type="entry name" value="RING/U-box"/>
    <property type="match status" value="2"/>
</dbReference>
<gene>
    <name evidence="2" type="ORF">EZS28_029840</name>
</gene>
<dbReference type="InterPro" id="IPR003613">
    <property type="entry name" value="Ubox_domain"/>
</dbReference>
<dbReference type="Gene3D" id="3.30.40.10">
    <property type="entry name" value="Zinc/RING finger domain, C3HC4 (zinc finger)"/>
    <property type="match status" value="2"/>
</dbReference>
<dbReference type="Pfam" id="PF04564">
    <property type="entry name" value="U-box"/>
    <property type="match status" value="2"/>
</dbReference>
<dbReference type="GO" id="GO:0004842">
    <property type="term" value="F:ubiquitin-protein transferase activity"/>
    <property type="evidence" value="ECO:0007669"/>
    <property type="project" value="InterPro"/>
</dbReference>
<accession>A0A5J4UY13</accession>
<organism evidence="2 3">
    <name type="scientific">Streblomastix strix</name>
    <dbReference type="NCBI Taxonomy" id="222440"/>
    <lineage>
        <taxon>Eukaryota</taxon>
        <taxon>Metamonada</taxon>
        <taxon>Preaxostyla</taxon>
        <taxon>Oxymonadida</taxon>
        <taxon>Streblomastigidae</taxon>
        <taxon>Streblomastix</taxon>
    </lineage>
</organism>
<feature type="domain" description="U-box" evidence="1">
    <location>
        <begin position="33"/>
        <end position="95"/>
    </location>
</feature>
<sequence>MGRGINLDLQLEPPVVAIHKMKLLTVEEEEAKHYICELSNSIMTDPVSMDGPHYYQRNELVQYIQDQGLSPVTYELATVDDIQEEPALKAELQRYLRDNPTRLNNNGGNQNQINLGQIQQTKFQQLQQQQFQSPQNQFIQPQQSPFNPALQSPFNQAGQMGRGINPDLQLELPVVAIPQMKLLTVEEEEAKHYICELSNSIMTDPVSMDGPHYYQRNELVAFIQDQRLSPVTFEPTTYNDIKEEPELKAELERYLRDNPTRLNNNGEKLALQNNMSLNWFIF</sequence>
<dbReference type="AlphaFoldDB" id="A0A5J4UY13"/>
<dbReference type="InterPro" id="IPR052608">
    <property type="entry name" value="U-box_domain_protein"/>
</dbReference>
<comment type="caution">
    <text evidence="2">The sequence shown here is derived from an EMBL/GenBank/DDBJ whole genome shotgun (WGS) entry which is preliminary data.</text>
</comment>
<evidence type="ECO:0000313" key="3">
    <source>
        <dbReference type="Proteomes" id="UP000324800"/>
    </source>
</evidence>
<dbReference type="InterPro" id="IPR013083">
    <property type="entry name" value="Znf_RING/FYVE/PHD"/>
</dbReference>
<dbReference type="PANTHER" id="PTHR45958:SF18">
    <property type="entry name" value="U-BOX DOMAIN-CONTAINING PROTEIN"/>
    <property type="match status" value="1"/>
</dbReference>